<dbReference type="GO" id="GO:0003677">
    <property type="term" value="F:DNA binding"/>
    <property type="evidence" value="ECO:0007669"/>
    <property type="project" value="InterPro"/>
</dbReference>
<dbReference type="RefSeq" id="WP_190838589.1">
    <property type="nucleotide sequence ID" value="NZ_CAWPPI010000132.1"/>
</dbReference>
<organism evidence="1 2">
    <name type="scientific">Iningainema tapete BLCC-T55</name>
    <dbReference type="NCBI Taxonomy" id="2748662"/>
    <lineage>
        <taxon>Bacteria</taxon>
        <taxon>Bacillati</taxon>
        <taxon>Cyanobacteriota</taxon>
        <taxon>Cyanophyceae</taxon>
        <taxon>Nostocales</taxon>
        <taxon>Scytonemataceae</taxon>
        <taxon>Iningainema tapete</taxon>
    </lineage>
</organism>
<dbReference type="CDD" id="cd00093">
    <property type="entry name" value="HTH_XRE"/>
    <property type="match status" value="1"/>
</dbReference>
<protein>
    <submittedName>
        <fullName evidence="1">Helix-turn-helix transcriptional regulator</fullName>
    </submittedName>
</protein>
<name>A0A8J6XVL4_9CYAN</name>
<reference evidence="1" key="1">
    <citation type="submission" date="2020-09" db="EMBL/GenBank/DDBJ databases">
        <title>Iningainema tapete sp. nov. (Scytonemataceae, Cyanobacteria) from greenhouses in central Florida (USA) produces two types of nodularin with biosynthetic potential for microcystin-LR and anabaenopeptins.</title>
        <authorList>
            <person name="Berthold D.E."/>
            <person name="Lefler F.W."/>
            <person name="Huang I.-S."/>
            <person name="Abdulla H."/>
            <person name="Zimba P.V."/>
            <person name="Laughinghouse H.D. IV."/>
        </authorList>
    </citation>
    <scope>NUCLEOTIDE SEQUENCE</scope>
    <source>
        <strain evidence="1">BLCCT55</strain>
    </source>
</reference>
<dbReference type="InterPro" id="IPR001387">
    <property type="entry name" value="Cro/C1-type_HTH"/>
</dbReference>
<dbReference type="Proteomes" id="UP000629098">
    <property type="component" value="Unassembled WGS sequence"/>
</dbReference>
<comment type="caution">
    <text evidence="1">The sequence shown here is derived from an EMBL/GenBank/DDBJ whole genome shotgun (WGS) entry which is preliminary data.</text>
</comment>
<gene>
    <name evidence="1" type="ORF">ICL16_43005</name>
</gene>
<evidence type="ECO:0000313" key="1">
    <source>
        <dbReference type="EMBL" id="MBD2778641.1"/>
    </source>
</evidence>
<sequence>MVQIHQLFKQTMDRHGIRGKDLAPLAGISPNHLSEFRSGKTWISPEVFMAMLEGMEQLAPGARRYFCQLLANESLTERKQSMGEKLVEMIEAADDEEIDLAMLAIGKKWKNSRNYSDQASNRLAV</sequence>
<proteinExistence type="predicted"/>
<keyword evidence="2" id="KW-1185">Reference proteome</keyword>
<dbReference type="InterPro" id="IPR010982">
    <property type="entry name" value="Lambda_DNA-bd_dom_sf"/>
</dbReference>
<dbReference type="SUPFAM" id="SSF47413">
    <property type="entry name" value="lambda repressor-like DNA-binding domains"/>
    <property type="match status" value="1"/>
</dbReference>
<evidence type="ECO:0000313" key="2">
    <source>
        <dbReference type="Proteomes" id="UP000629098"/>
    </source>
</evidence>
<dbReference type="EMBL" id="JACXAE010000132">
    <property type="protein sequence ID" value="MBD2778641.1"/>
    <property type="molecule type" value="Genomic_DNA"/>
</dbReference>
<dbReference type="AlphaFoldDB" id="A0A8J6XVL4"/>
<accession>A0A8J6XVL4</accession>